<dbReference type="Proteomes" id="UP000007033">
    <property type="component" value="Chromosome"/>
</dbReference>
<organism evidence="1 2">
    <name type="scientific">Lactobacillus amylovorus (strain GRL 1112)</name>
    <dbReference type="NCBI Taxonomy" id="695560"/>
    <lineage>
        <taxon>Bacteria</taxon>
        <taxon>Bacillati</taxon>
        <taxon>Bacillota</taxon>
        <taxon>Bacilli</taxon>
        <taxon>Lactobacillales</taxon>
        <taxon>Lactobacillaceae</taxon>
        <taxon>Lactobacillus</taxon>
    </lineage>
</organism>
<gene>
    <name evidence="1" type="ordered locus">LA2_05555</name>
</gene>
<evidence type="ECO:0000313" key="1">
    <source>
        <dbReference type="EMBL" id="ADQ59070.1"/>
    </source>
</evidence>
<accession>E4SIS1</accession>
<proteinExistence type="predicted"/>
<dbReference type="AlphaFoldDB" id="E4SIS1"/>
<dbReference type="HOGENOM" id="CLU_2633509_0_0_9"/>
<sequence>MKKFVYNMLMKIMPYVAPEGSSPKPIVIKTFHNQSNEDLILQAVWDLVERSDAEEINSIKLTYDLASHDPQERVFSK</sequence>
<name>E4SIS1_LACAR</name>
<dbReference type="KEGG" id="lam:LA2_05555"/>
<dbReference type="EMBL" id="CP002338">
    <property type="protein sequence ID" value="ADQ59070.1"/>
    <property type="molecule type" value="Genomic_DNA"/>
</dbReference>
<evidence type="ECO:0000313" key="2">
    <source>
        <dbReference type="Proteomes" id="UP000007033"/>
    </source>
</evidence>
<reference evidence="1 2" key="1">
    <citation type="journal article" date="2011" name="J. Bacteriol.">
        <title>Genome sequence of Lactobacillus amylovorus GRL1112.</title>
        <authorList>
            <person name="Kant R."/>
            <person name="Paulin L."/>
            <person name="Alatalo E."/>
            <person name="de Vos W.M."/>
            <person name="Palva A."/>
        </authorList>
    </citation>
    <scope>NUCLEOTIDE SEQUENCE [LARGE SCALE GENOMIC DNA]</scope>
    <source>
        <strain evidence="1 2">GRL 1112</strain>
    </source>
</reference>
<protein>
    <submittedName>
        <fullName evidence="1">Uncharacterized protein</fullName>
    </submittedName>
</protein>